<protein>
    <recommendedName>
        <fullName evidence="2">Peptidase C1A papain C-terminal domain-containing protein</fullName>
    </recommendedName>
</protein>
<comment type="similarity">
    <text evidence="1">Belongs to the peptidase C1 family.</text>
</comment>
<name>A0A9P0AR01_BEMTA</name>
<dbReference type="SUPFAM" id="SSF54001">
    <property type="entry name" value="Cysteine proteinases"/>
    <property type="match status" value="1"/>
</dbReference>
<dbReference type="EMBL" id="OU963870">
    <property type="protein sequence ID" value="CAH0396171.1"/>
    <property type="molecule type" value="Genomic_DNA"/>
</dbReference>
<dbReference type="Gene3D" id="3.90.70.10">
    <property type="entry name" value="Cysteine proteinases"/>
    <property type="match status" value="1"/>
</dbReference>
<dbReference type="CDD" id="cd02248">
    <property type="entry name" value="Peptidase_C1A"/>
    <property type="match status" value="1"/>
</dbReference>
<organism evidence="3 4">
    <name type="scientific">Bemisia tabaci</name>
    <name type="common">Sweetpotato whitefly</name>
    <name type="synonym">Aleurodes tabaci</name>
    <dbReference type="NCBI Taxonomy" id="7038"/>
    <lineage>
        <taxon>Eukaryota</taxon>
        <taxon>Metazoa</taxon>
        <taxon>Ecdysozoa</taxon>
        <taxon>Arthropoda</taxon>
        <taxon>Hexapoda</taxon>
        <taxon>Insecta</taxon>
        <taxon>Pterygota</taxon>
        <taxon>Neoptera</taxon>
        <taxon>Paraneoptera</taxon>
        <taxon>Hemiptera</taxon>
        <taxon>Sternorrhyncha</taxon>
        <taxon>Aleyrodoidea</taxon>
        <taxon>Aleyrodidae</taxon>
        <taxon>Aleyrodinae</taxon>
        <taxon>Bemisia</taxon>
    </lineage>
</organism>
<dbReference type="InterPro" id="IPR039417">
    <property type="entry name" value="Peptidase_C1A_papain-like"/>
</dbReference>
<dbReference type="InterPro" id="IPR013128">
    <property type="entry name" value="Peptidase_C1A"/>
</dbReference>
<evidence type="ECO:0000313" key="3">
    <source>
        <dbReference type="EMBL" id="CAH0396171.1"/>
    </source>
</evidence>
<dbReference type="SMART" id="SM00645">
    <property type="entry name" value="Pept_C1"/>
    <property type="match status" value="1"/>
</dbReference>
<dbReference type="GO" id="GO:0006508">
    <property type="term" value="P:proteolysis"/>
    <property type="evidence" value="ECO:0007669"/>
    <property type="project" value="InterPro"/>
</dbReference>
<dbReference type="Pfam" id="PF00112">
    <property type="entry name" value="Peptidase_C1"/>
    <property type="match status" value="1"/>
</dbReference>
<gene>
    <name evidence="3" type="ORF">BEMITA_LOCUS14274</name>
</gene>
<dbReference type="AlphaFoldDB" id="A0A9P0AR01"/>
<evidence type="ECO:0000259" key="2">
    <source>
        <dbReference type="SMART" id="SM00645"/>
    </source>
</evidence>
<keyword evidence="4" id="KW-1185">Reference proteome</keyword>
<dbReference type="InterPro" id="IPR000668">
    <property type="entry name" value="Peptidase_C1A_C"/>
</dbReference>
<dbReference type="Proteomes" id="UP001152759">
    <property type="component" value="Chromosome 9"/>
</dbReference>
<dbReference type="InterPro" id="IPR038765">
    <property type="entry name" value="Papain-like_cys_pep_sf"/>
</dbReference>
<evidence type="ECO:0000256" key="1">
    <source>
        <dbReference type="ARBA" id="ARBA00008455"/>
    </source>
</evidence>
<dbReference type="PANTHER" id="PTHR12411">
    <property type="entry name" value="CYSTEINE PROTEASE FAMILY C1-RELATED"/>
    <property type="match status" value="1"/>
</dbReference>
<reference evidence="3" key="1">
    <citation type="submission" date="2021-12" db="EMBL/GenBank/DDBJ databases">
        <authorList>
            <person name="King R."/>
        </authorList>
    </citation>
    <scope>NUCLEOTIDE SEQUENCE</scope>
</reference>
<proteinExistence type="inferred from homology"/>
<accession>A0A9P0AR01</accession>
<dbReference type="GO" id="GO:0008234">
    <property type="term" value="F:cysteine-type peptidase activity"/>
    <property type="evidence" value="ECO:0007669"/>
    <property type="project" value="InterPro"/>
</dbReference>
<feature type="domain" description="Peptidase C1A papain C-terminal" evidence="2">
    <location>
        <begin position="1"/>
        <end position="158"/>
    </location>
</feature>
<evidence type="ECO:0000313" key="4">
    <source>
        <dbReference type="Proteomes" id="UP001152759"/>
    </source>
</evidence>
<sequence length="158" mass="17530">MVFAAVGALEILLAHTENKLTLLSRQSLIDCDRNNDGCDGGYIHNALAYIQQYGTPTSSDYPYVAAKGACKGNIRSHASITDFILADKRRLEEHLLVSPIPTVMHARPELQYYVSGVYDSDDCPNDLNKVNHGVVIVGHYAGSLTDEKRDMRHRRGEL</sequence>